<gene>
    <name evidence="5" type="ORF">QA636_25865</name>
</gene>
<proteinExistence type="predicted"/>
<dbReference type="InterPro" id="IPR036388">
    <property type="entry name" value="WH-like_DNA-bd_sf"/>
</dbReference>
<evidence type="ECO:0000256" key="3">
    <source>
        <dbReference type="ARBA" id="ARBA00023163"/>
    </source>
</evidence>
<keyword evidence="2" id="KW-0238">DNA-binding</keyword>
<name>A0ABY8J8Z7_9BRAD</name>
<sequence length="241" mass="28112">MTPHIRDITSSELKLFADIVHRLERLSAQDDVRRAALSDLVKLLRADGGCSCVWQETKQRFCESIYVGAPPEIRSLYDDWYQFNDPITSRLRAARRATIVDEVLDRRELIKTEFYNDYLQRDALEWGINIYMFDQRNRDLGDFRIWRRRGKTNFDEREKVLLDVLEPFIRSALLRGHTHSDGLTTREREITELVSRGCTDRDIARVLGISFGTVRTHISRVLEKFGCANRAELAASFTKAR</sequence>
<reference evidence="5 6" key="1">
    <citation type="submission" date="2023-04" db="EMBL/GenBank/DDBJ databases">
        <title>Australian commercial rhizobial inoculants.</title>
        <authorList>
            <person name="Kohlmeier M.G."/>
            <person name="O'Hara G.W."/>
            <person name="Colombi E."/>
            <person name="Ramsay J.P."/>
            <person name="Terpolilli J."/>
        </authorList>
    </citation>
    <scope>NUCLEOTIDE SEQUENCE [LARGE SCALE GENOMIC DNA]</scope>
    <source>
        <strain evidence="5 6">CB627</strain>
    </source>
</reference>
<evidence type="ECO:0000313" key="5">
    <source>
        <dbReference type="EMBL" id="WFU60961.1"/>
    </source>
</evidence>
<dbReference type="PRINTS" id="PR00038">
    <property type="entry name" value="HTHLUXR"/>
</dbReference>
<dbReference type="SUPFAM" id="SSF46894">
    <property type="entry name" value="C-terminal effector domain of the bipartite response regulators"/>
    <property type="match status" value="1"/>
</dbReference>
<protein>
    <submittedName>
        <fullName evidence="5">Helix-turn-helix transcriptional regulator</fullName>
    </submittedName>
</protein>
<dbReference type="Gene3D" id="1.10.10.10">
    <property type="entry name" value="Winged helix-like DNA-binding domain superfamily/Winged helix DNA-binding domain"/>
    <property type="match status" value="1"/>
</dbReference>
<dbReference type="CDD" id="cd06170">
    <property type="entry name" value="LuxR_C_like"/>
    <property type="match status" value="1"/>
</dbReference>
<keyword evidence="1" id="KW-0805">Transcription regulation</keyword>
<evidence type="ECO:0000256" key="2">
    <source>
        <dbReference type="ARBA" id="ARBA00023125"/>
    </source>
</evidence>
<evidence type="ECO:0000313" key="6">
    <source>
        <dbReference type="Proteomes" id="UP001221546"/>
    </source>
</evidence>
<evidence type="ECO:0000259" key="4">
    <source>
        <dbReference type="PROSITE" id="PS50043"/>
    </source>
</evidence>
<dbReference type="Proteomes" id="UP001221546">
    <property type="component" value="Chromosome"/>
</dbReference>
<dbReference type="RefSeq" id="WP_076826756.1">
    <property type="nucleotide sequence ID" value="NZ_CP121646.1"/>
</dbReference>
<dbReference type="PANTHER" id="PTHR44688:SF16">
    <property type="entry name" value="DNA-BINDING TRANSCRIPTIONAL ACTIVATOR DEVR_DOSR"/>
    <property type="match status" value="1"/>
</dbReference>
<dbReference type="SMART" id="SM00421">
    <property type="entry name" value="HTH_LUXR"/>
    <property type="match status" value="1"/>
</dbReference>
<dbReference type="Pfam" id="PF00196">
    <property type="entry name" value="GerE"/>
    <property type="match status" value="1"/>
</dbReference>
<feature type="domain" description="HTH luxR-type" evidence="4">
    <location>
        <begin position="176"/>
        <end position="241"/>
    </location>
</feature>
<evidence type="ECO:0000256" key="1">
    <source>
        <dbReference type="ARBA" id="ARBA00023015"/>
    </source>
</evidence>
<organism evidence="5 6">
    <name type="scientific">Bradyrhizobium brasilense</name>
    <dbReference type="NCBI Taxonomy" id="1419277"/>
    <lineage>
        <taxon>Bacteria</taxon>
        <taxon>Pseudomonadati</taxon>
        <taxon>Pseudomonadota</taxon>
        <taxon>Alphaproteobacteria</taxon>
        <taxon>Hyphomicrobiales</taxon>
        <taxon>Nitrobacteraceae</taxon>
        <taxon>Bradyrhizobium</taxon>
    </lineage>
</organism>
<dbReference type="InterPro" id="IPR016032">
    <property type="entry name" value="Sig_transdc_resp-reg_C-effctor"/>
</dbReference>
<dbReference type="PROSITE" id="PS50043">
    <property type="entry name" value="HTH_LUXR_2"/>
    <property type="match status" value="1"/>
</dbReference>
<dbReference type="EMBL" id="CP121646">
    <property type="protein sequence ID" value="WFU60961.1"/>
    <property type="molecule type" value="Genomic_DNA"/>
</dbReference>
<dbReference type="InterPro" id="IPR000792">
    <property type="entry name" value="Tscrpt_reg_LuxR_C"/>
</dbReference>
<dbReference type="PANTHER" id="PTHR44688">
    <property type="entry name" value="DNA-BINDING TRANSCRIPTIONAL ACTIVATOR DEVR_DOSR"/>
    <property type="match status" value="1"/>
</dbReference>
<keyword evidence="6" id="KW-1185">Reference proteome</keyword>
<accession>A0ABY8J8Z7</accession>
<keyword evidence="3" id="KW-0804">Transcription</keyword>